<protein>
    <submittedName>
        <fullName evidence="1">8481_t:CDS:1</fullName>
    </submittedName>
</protein>
<name>A0A9N8WEX7_9GLOM</name>
<dbReference type="AlphaFoldDB" id="A0A9N8WEX7"/>
<accession>A0A9N8WEX7</accession>
<dbReference type="Proteomes" id="UP000789405">
    <property type="component" value="Unassembled WGS sequence"/>
</dbReference>
<reference evidence="1" key="1">
    <citation type="submission" date="2021-06" db="EMBL/GenBank/DDBJ databases">
        <authorList>
            <person name="Kallberg Y."/>
            <person name="Tangrot J."/>
            <person name="Rosling A."/>
        </authorList>
    </citation>
    <scope>NUCLEOTIDE SEQUENCE</scope>
    <source>
        <strain evidence="1">MA453B</strain>
    </source>
</reference>
<sequence>MIYYCRFYLLKDWTAPVKKVYKQNRAYKKIGTIRVKQQLNAIKNSADQVEAFRKQFVDDVPINKMDEEALVKKTKIKNTSSNENSAYVKEKNMEELVEFLQKRRLFLNANRFEILRNHEIIGRDFLKMSKQDFKDIGIEMGLAMYLADLANKLNDEINPYNAISSFCNYKDSSNEFKKFTELNMNKLHKEFIGGLSELFNDNLNKTIRSEFQNIKGDIEKIRLRWKRLTMQ</sequence>
<gene>
    <name evidence="1" type="ORF">DERYTH_LOCUS2120</name>
</gene>
<dbReference type="InterPro" id="IPR013761">
    <property type="entry name" value="SAM/pointed_sf"/>
</dbReference>
<keyword evidence="2" id="KW-1185">Reference proteome</keyword>
<evidence type="ECO:0000313" key="2">
    <source>
        <dbReference type="Proteomes" id="UP000789405"/>
    </source>
</evidence>
<dbReference type="OrthoDB" id="2434317at2759"/>
<evidence type="ECO:0000313" key="1">
    <source>
        <dbReference type="EMBL" id="CAG8484983.1"/>
    </source>
</evidence>
<proteinExistence type="predicted"/>
<dbReference type="Gene3D" id="1.10.150.50">
    <property type="entry name" value="Transcription Factor, Ets-1"/>
    <property type="match status" value="1"/>
</dbReference>
<dbReference type="EMBL" id="CAJVPY010000643">
    <property type="protein sequence ID" value="CAG8484983.1"/>
    <property type="molecule type" value="Genomic_DNA"/>
</dbReference>
<organism evidence="1 2">
    <name type="scientific">Dentiscutata erythropus</name>
    <dbReference type="NCBI Taxonomy" id="1348616"/>
    <lineage>
        <taxon>Eukaryota</taxon>
        <taxon>Fungi</taxon>
        <taxon>Fungi incertae sedis</taxon>
        <taxon>Mucoromycota</taxon>
        <taxon>Glomeromycotina</taxon>
        <taxon>Glomeromycetes</taxon>
        <taxon>Diversisporales</taxon>
        <taxon>Gigasporaceae</taxon>
        <taxon>Dentiscutata</taxon>
    </lineage>
</organism>
<comment type="caution">
    <text evidence="1">The sequence shown here is derived from an EMBL/GenBank/DDBJ whole genome shotgun (WGS) entry which is preliminary data.</text>
</comment>